<dbReference type="EMBL" id="LR797178">
    <property type="protein sequence ID" value="CAB4191503.1"/>
    <property type="molecule type" value="Genomic_DNA"/>
</dbReference>
<organism evidence="1">
    <name type="scientific">uncultured Caudovirales phage</name>
    <dbReference type="NCBI Taxonomy" id="2100421"/>
    <lineage>
        <taxon>Viruses</taxon>
        <taxon>Duplodnaviria</taxon>
        <taxon>Heunggongvirae</taxon>
        <taxon>Uroviricota</taxon>
        <taxon>Caudoviricetes</taxon>
        <taxon>Peduoviridae</taxon>
        <taxon>Maltschvirus</taxon>
        <taxon>Maltschvirus maltsch</taxon>
    </lineage>
</organism>
<sequence length="71" mass="7579">MQAATDDIFLVIDRGAVVFRSTSFSAAQGMLSAAGRGVLCKVLCAELSDFIQQNTDTKKLKRKVRPSDSGG</sequence>
<name>A0A6J5R433_9CAUD</name>
<protein>
    <submittedName>
        <fullName evidence="1">Uncharacterized protein</fullName>
    </submittedName>
</protein>
<accession>A0A6J5R433</accession>
<gene>
    <name evidence="1" type="ORF">UFOVP1229_38</name>
</gene>
<reference evidence="1" key="1">
    <citation type="submission" date="2020-05" db="EMBL/GenBank/DDBJ databases">
        <authorList>
            <person name="Chiriac C."/>
            <person name="Salcher M."/>
            <person name="Ghai R."/>
            <person name="Kavagutti S V."/>
        </authorList>
    </citation>
    <scope>NUCLEOTIDE SEQUENCE</scope>
</reference>
<proteinExistence type="predicted"/>
<evidence type="ECO:0000313" key="1">
    <source>
        <dbReference type="EMBL" id="CAB4191503.1"/>
    </source>
</evidence>